<evidence type="ECO:0000313" key="3">
    <source>
        <dbReference type="Proteomes" id="UP000824120"/>
    </source>
</evidence>
<dbReference type="PANTHER" id="PTHR33054">
    <property type="entry name" value="CCHC-TYPE DOMAIN-CONTAINING PROTEIN"/>
    <property type="match status" value="1"/>
</dbReference>
<accession>A0A9J5XSP3</accession>
<protein>
    <recommendedName>
        <fullName evidence="4">CCHC-type domain-containing protein</fullName>
    </recommendedName>
</protein>
<feature type="region of interest" description="Disordered" evidence="1">
    <location>
        <begin position="54"/>
        <end position="75"/>
    </location>
</feature>
<name>A0A9J5XSP3_SOLCO</name>
<keyword evidence="3" id="KW-1185">Reference proteome</keyword>
<evidence type="ECO:0000313" key="2">
    <source>
        <dbReference type="EMBL" id="KAG5590794.1"/>
    </source>
</evidence>
<evidence type="ECO:0000256" key="1">
    <source>
        <dbReference type="SAM" id="MobiDB-lite"/>
    </source>
</evidence>
<evidence type="ECO:0008006" key="4">
    <source>
        <dbReference type="Google" id="ProtNLM"/>
    </source>
</evidence>
<comment type="caution">
    <text evidence="2">The sequence shown here is derived from an EMBL/GenBank/DDBJ whole genome shotgun (WGS) entry which is preliminary data.</text>
</comment>
<gene>
    <name evidence="2" type="ORF">H5410_041308</name>
</gene>
<dbReference type="Proteomes" id="UP000824120">
    <property type="component" value="Chromosome 8"/>
</dbReference>
<reference evidence="2 3" key="1">
    <citation type="submission" date="2020-09" db="EMBL/GenBank/DDBJ databases">
        <title>De no assembly of potato wild relative species, Solanum commersonii.</title>
        <authorList>
            <person name="Cho K."/>
        </authorList>
    </citation>
    <scope>NUCLEOTIDE SEQUENCE [LARGE SCALE GENOMIC DNA]</scope>
    <source>
        <strain evidence="2">LZ3.2</strain>
        <tissue evidence="2">Leaf</tissue>
    </source>
</reference>
<sequence length="257" mass="29883">MTFLLYLVKVRKALNGNNIEIPYKDLTYGKIIGTCTQEVLNLCNELKMAQQLKMNKTEGSHKKKRSRRRSKEERVARKKSRKCNRFTKDRSGRDLSKVKRYRCGHFGHIASNCKLNKLKTLELDGETYDKVYGLLYTSGLDDNYELDLGLNIEFLDLSDNDNNIDNPCTTCQGNDCNCEDDEIYKLQSQFQDFNMNTITLIISSSSKPFESKKNDSNDFEYAAPYSLKEVDDWFLKRNTFFVKDSSFDDLKIKVQNL</sequence>
<dbReference type="AlphaFoldDB" id="A0A9J5XSP3"/>
<organism evidence="2 3">
    <name type="scientific">Solanum commersonii</name>
    <name type="common">Commerson's wild potato</name>
    <name type="synonym">Commerson's nightshade</name>
    <dbReference type="NCBI Taxonomy" id="4109"/>
    <lineage>
        <taxon>Eukaryota</taxon>
        <taxon>Viridiplantae</taxon>
        <taxon>Streptophyta</taxon>
        <taxon>Embryophyta</taxon>
        <taxon>Tracheophyta</taxon>
        <taxon>Spermatophyta</taxon>
        <taxon>Magnoliopsida</taxon>
        <taxon>eudicotyledons</taxon>
        <taxon>Gunneridae</taxon>
        <taxon>Pentapetalae</taxon>
        <taxon>asterids</taxon>
        <taxon>lamiids</taxon>
        <taxon>Solanales</taxon>
        <taxon>Solanaceae</taxon>
        <taxon>Solanoideae</taxon>
        <taxon>Solaneae</taxon>
        <taxon>Solanum</taxon>
    </lineage>
</organism>
<dbReference type="PANTHER" id="PTHR33054:SF12">
    <property type="entry name" value="ZINC KNUCKLE FAMILY PROTEIN"/>
    <property type="match status" value="1"/>
</dbReference>
<proteinExistence type="predicted"/>
<dbReference type="EMBL" id="JACXVP010000008">
    <property type="protein sequence ID" value="KAG5590794.1"/>
    <property type="molecule type" value="Genomic_DNA"/>
</dbReference>